<proteinExistence type="inferred from homology"/>
<dbReference type="SUPFAM" id="SSF51338">
    <property type="entry name" value="Composite domain of metallo-dependent hydrolases"/>
    <property type="match status" value="1"/>
</dbReference>
<keyword evidence="3 6" id="KW-0378">Hydrolase</keyword>
<evidence type="ECO:0000256" key="3">
    <source>
        <dbReference type="ARBA" id="ARBA00022801"/>
    </source>
</evidence>
<comment type="cofactor">
    <cofactor evidence="6">
        <name>Mn(2+)</name>
        <dbReference type="ChEBI" id="CHEBI:29035"/>
    </cofactor>
</comment>
<dbReference type="Gene3D" id="2.30.40.10">
    <property type="entry name" value="Urease, subunit C, domain 1"/>
    <property type="match status" value="1"/>
</dbReference>
<evidence type="ECO:0000256" key="4">
    <source>
        <dbReference type="ARBA" id="ARBA00023211"/>
    </source>
</evidence>
<comment type="catalytic activity">
    <reaction evidence="5 6">
        <text>adenine + H2O + H(+) = hypoxanthine + NH4(+)</text>
        <dbReference type="Rhea" id="RHEA:23688"/>
        <dbReference type="ChEBI" id="CHEBI:15377"/>
        <dbReference type="ChEBI" id="CHEBI:15378"/>
        <dbReference type="ChEBI" id="CHEBI:16708"/>
        <dbReference type="ChEBI" id="CHEBI:17368"/>
        <dbReference type="ChEBI" id="CHEBI:28938"/>
        <dbReference type="EC" id="3.5.4.2"/>
    </reaction>
</comment>
<reference evidence="9 10" key="2">
    <citation type="submission" date="2009-02" db="EMBL/GenBank/DDBJ databases">
        <title>Draft genome sequence of Clostridium asparagiforme (DSM 15981).</title>
        <authorList>
            <person name="Sudarsanam P."/>
            <person name="Ley R."/>
            <person name="Guruge J."/>
            <person name="Turnbaugh P.J."/>
            <person name="Mahowald M."/>
            <person name="Liep D."/>
            <person name="Gordon J."/>
        </authorList>
    </citation>
    <scope>NUCLEOTIDE SEQUENCE [LARGE SCALE GENOMIC DNA]</scope>
    <source>
        <strain evidence="9 10">DSM 15981</strain>
    </source>
</reference>
<evidence type="ECO:0000256" key="2">
    <source>
        <dbReference type="ARBA" id="ARBA00012782"/>
    </source>
</evidence>
<keyword evidence="4 6" id="KW-0464">Manganese</keyword>
<evidence type="ECO:0000256" key="1">
    <source>
        <dbReference type="ARBA" id="ARBA00006773"/>
    </source>
</evidence>
<sequence>MHRKNRAVRQSIIKIRREHSMRTLEELKELVACGKGEIPCDWKLANVQLVNVYSREIYPTDIYVKGKRIVSIEPGIHLEARQVKDCGNLYAIPGMIDSHMHFESTMLSPEALADVVVPKGTTTMMADLMEIANVAGEAGLKEMLKSLERMPCRMLIEVSSRVPTAPGLETTGAVLGAAEVDALLGWKESVSLGEMDSSKILLSREDEYLEKICSALNRGKPANGHAIGRLGQELNIYASSGISDDHECVTEEEMVQRLRVGMKVFIREGSTERNVEGLVRAVVEHGLDTENLMFCTDDKHIGDIRREGHINYNVNKSIALGLEPMEAIRMATIHAAKHFRMEEEIGSITPGRMADIILARDIRDIQPEEVWFEGRPAAVGGAMLEETKVRVYPGWIKDTVKLKTPVTAGSFAVPAGRHGGGAAAPVRVIRLVKDQIINQEDRAELPVKDGFVLADPSQDVAKLSVVERYGKNGNVGTGFVRGFHLERGAMAYSMSHDHHNIVTAGVDDGDMAAAVNEVARLRGGLAVVCGGRVLASMELPIGGLMSEEGPREVEERLDGLNRAAASLGCDTSAPFMALSFISLPTVPELGLTDMGLVDVLEHKLIPVVLE</sequence>
<dbReference type="PANTHER" id="PTHR11113">
    <property type="entry name" value="N-ACETYLGLUCOSAMINE-6-PHOSPHATE DEACETYLASE"/>
    <property type="match status" value="1"/>
</dbReference>
<evidence type="ECO:0000313" key="9">
    <source>
        <dbReference type="EMBL" id="EEG52292.1"/>
    </source>
</evidence>
<dbReference type="EC" id="3.5.4.2" evidence="2 6"/>
<dbReference type="GO" id="GO:0006146">
    <property type="term" value="P:adenine catabolic process"/>
    <property type="evidence" value="ECO:0007669"/>
    <property type="project" value="InterPro"/>
</dbReference>
<dbReference type="SUPFAM" id="SSF51556">
    <property type="entry name" value="Metallo-dependent hydrolases"/>
    <property type="match status" value="1"/>
</dbReference>
<evidence type="ECO:0000256" key="6">
    <source>
        <dbReference type="HAMAP-Rule" id="MF_01518"/>
    </source>
</evidence>
<dbReference type="Gene3D" id="3.20.20.140">
    <property type="entry name" value="Metal-dependent hydrolases"/>
    <property type="match status" value="1"/>
</dbReference>
<keyword evidence="10" id="KW-1185">Reference proteome</keyword>
<dbReference type="InterPro" id="IPR006679">
    <property type="entry name" value="Adenine_deam"/>
</dbReference>
<reference evidence="9 10" key="1">
    <citation type="submission" date="2009-01" db="EMBL/GenBank/DDBJ databases">
        <authorList>
            <person name="Fulton L."/>
            <person name="Clifton S."/>
            <person name="Fulton B."/>
            <person name="Xu J."/>
            <person name="Minx P."/>
            <person name="Pepin K.H."/>
            <person name="Johnson M."/>
            <person name="Bhonagiri V."/>
            <person name="Nash W.E."/>
            <person name="Mardis E.R."/>
            <person name="Wilson R.K."/>
        </authorList>
    </citation>
    <scope>NUCLEOTIDE SEQUENCE [LARGE SCALE GENOMIC DNA]</scope>
    <source>
        <strain evidence="9 10">DSM 15981</strain>
    </source>
</reference>
<feature type="domain" description="Adenine deaminase C-terminal" evidence="8">
    <location>
        <begin position="435"/>
        <end position="602"/>
    </location>
</feature>
<comment type="caution">
    <text evidence="9">The sequence shown here is derived from an EMBL/GenBank/DDBJ whole genome shotgun (WGS) entry which is preliminary data.</text>
</comment>
<feature type="domain" description="Amidohydrolase-related" evidence="7">
    <location>
        <begin position="91"/>
        <end position="364"/>
    </location>
</feature>
<dbReference type="GO" id="GO:0000034">
    <property type="term" value="F:adenine deaminase activity"/>
    <property type="evidence" value="ECO:0007669"/>
    <property type="project" value="UniProtKB-UniRule"/>
</dbReference>
<gene>
    <name evidence="6 9" type="primary">ade</name>
    <name evidence="9" type="ORF">CLOSTASPAR_05650</name>
</gene>
<dbReference type="HOGENOM" id="CLU_027935_0_0_9"/>
<dbReference type="HAMAP" id="MF_01518">
    <property type="entry name" value="Adenine_deamin"/>
    <property type="match status" value="1"/>
</dbReference>
<dbReference type="NCBIfam" id="TIGR01178">
    <property type="entry name" value="ade"/>
    <property type="match status" value="1"/>
</dbReference>
<dbReference type="Pfam" id="PF01979">
    <property type="entry name" value="Amidohydro_1"/>
    <property type="match status" value="1"/>
</dbReference>
<dbReference type="AlphaFoldDB" id="C0D8Q1"/>
<evidence type="ECO:0000313" key="10">
    <source>
        <dbReference type="Proteomes" id="UP000004756"/>
    </source>
</evidence>
<organism evidence="9 10">
    <name type="scientific">[Clostridium] asparagiforme DSM 15981</name>
    <dbReference type="NCBI Taxonomy" id="518636"/>
    <lineage>
        <taxon>Bacteria</taxon>
        <taxon>Bacillati</taxon>
        <taxon>Bacillota</taxon>
        <taxon>Clostridia</taxon>
        <taxon>Lachnospirales</taxon>
        <taxon>Lachnospiraceae</taxon>
        <taxon>Enterocloster</taxon>
    </lineage>
</organism>
<dbReference type="InterPro" id="IPR026912">
    <property type="entry name" value="Adenine_deam_C"/>
</dbReference>
<accession>C0D8Q1</accession>
<comment type="similarity">
    <text evidence="1 6">Belongs to the metallo-dependent hydrolases superfamily. Adenine deaminase family.</text>
</comment>
<dbReference type="PANTHER" id="PTHR11113:SF2">
    <property type="entry name" value="ADENINE DEAMINASE"/>
    <property type="match status" value="1"/>
</dbReference>
<dbReference type="Proteomes" id="UP000004756">
    <property type="component" value="Unassembled WGS sequence"/>
</dbReference>
<evidence type="ECO:0000256" key="5">
    <source>
        <dbReference type="ARBA" id="ARBA00047720"/>
    </source>
</evidence>
<name>C0D8Q1_9FIRM</name>
<dbReference type="InterPro" id="IPR006680">
    <property type="entry name" value="Amidohydro-rel"/>
</dbReference>
<dbReference type="Pfam" id="PF13382">
    <property type="entry name" value="Adenine_deam_C"/>
    <property type="match status" value="1"/>
</dbReference>
<dbReference type="InterPro" id="IPR011059">
    <property type="entry name" value="Metal-dep_hydrolase_composite"/>
</dbReference>
<dbReference type="InterPro" id="IPR032466">
    <property type="entry name" value="Metal_Hydrolase"/>
</dbReference>
<dbReference type="EMBL" id="ACCJ01000459">
    <property type="protein sequence ID" value="EEG52292.1"/>
    <property type="molecule type" value="Genomic_DNA"/>
</dbReference>
<evidence type="ECO:0000259" key="8">
    <source>
        <dbReference type="Pfam" id="PF13382"/>
    </source>
</evidence>
<evidence type="ECO:0000259" key="7">
    <source>
        <dbReference type="Pfam" id="PF01979"/>
    </source>
</evidence>
<protein>
    <recommendedName>
        <fullName evidence="2 6">Adenine deaminase</fullName>
        <shortName evidence="6">Adenase</shortName>
        <shortName evidence="6">Adenine aminase</shortName>
        <ecNumber evidence="2 6">3.5.4.2</ecNumber>
    </recommendedName>
</protein>